<sequence>MELPENFISVMKDFTSDLKSTFPEHAHKWWIYGEETSNDGWKDLFSYCLKIYPERFFDILYQNEEMFKEDSQDNVDFLPRVDFRKLYYCEGVSSQTQQTIWKYLQLILFMVIGNVKDKSEFGNTMNLFEGIDETELQEKMTEAMSGLGDFFKTLGKTENDDEDDDDEEHDKTGGFQEAMKEGEKMMDEMFKQFGTQDISGETHTDEKGNDMPNADDIHSHLKGLFGGKLGHLAQELMEELTEDVQESLGLNAEDLENSSNPMDVLKKLMRRPDKLMSLVKKIQTKFQDKMNSGDLSQEDIMKEAGDMLRKMKEMGGNSKQMNEMFQNMAQGMGGSMGKDMKVDMNKLDRMMKTQDIKDRLRARVEKKKQDKYVLEQSEKSSNFVYRPADGEKQEKTILTDEAIAKIAEDIGDILGPPDVPKKSSKKNNKKKKKSNK</sequence>
<feature type="compositionally biased region" description="Acidic residues" evidence="1">
    <location>
        <begin position="159"/>
        <end position="168"/>
    </location>
</feature>
<evidence type="ECO:0000313" key="2">
    <source>
        <dbReference type="EMBL" id="QHT05380.1"/>
    </source>
</evidence>
<name>A0A6C0CNB4_9ZZZZ</name>
<dbReference type="EMBL" id="MN739453">
    <property type="protein sequence ID" value="QHT05380.1"/>
    <property type="molecule type" value="Genomic_DNA"/>
</dbReference>
<accession>A0A6C0CNB4</accession>
<proteinExistence type="predicted"/>
<feature type="region of interest" description="Disordered" evidence="1">
    <location>
        <begin position="152"/>
        <end position="173"/>
    </location>
</feature>
<feature type="compositionally biased region" description="Basic residues" evidence="1">
    <location>
        <begin position="422"/>
        <end position="436"/>
    </location>
</feature>
<dbReference type="AlphaFoldDB" id="A0A6C0CNB4"/>
<organism evidence="2">
    <name type="scientific">viral metagenome</name>
    <dbReference type="NCBI Taxonomy" id="1070528"/>
    <lineage>
        <taxon>unclassified sequences</taxon>
        <taxon>metagenomes</taxon>
        <taxon>organismal metagenomes</taxon>
    </lineage>
</organism>
<reference evidence="2" key="1">
    <citation type="journal article" date="2020" name="Nature">
        <title>Giant virus diversity and host interactions through global metagenomics.</title>
        <authorList>
            <person name="Schulz F."/>
            <person name="Roux S."/>
            <person name="Paez-Espino D."/>
            <person name="Jungbluth S."/>
            <person name="Walsh D.A."/>
            <person name="Denef V.J."/>
            <person name="McMahon K.D."/>
            <person name="Konstantinidis K.T."/>
            <person name="Eloe-Fadrosh E.A."/>
            <person name="Kyrpides N.C."/>
            <person name="Woyke T."/>
        </authorList>
    </citation>
    <scope>NUCLEOTIDE SEQUENCE</scope>
    <source>
        <strain evidence="2">GVMAG-M-3300021375-17</strain>
    </source>
</reference>
<protein>
    <submittedName>
        <fullName evidence="2">Uncharacterized protein</fullName>
    </submittedName>
</protein>
<evidence type="ECO:0000256" key="1">
    <source>
        <dbReference type="SAM" id="MobiDB-lite"/>
    </source>
</evidence>
<feature type="region of interest" description="Disordered" evidence="1">
    <location>
        <begin position="410"/>
        <end position="436"/>
    </location>
</feature>